<feature type="DNA-binding region" description="H-T-H motif" evidence="2">
    <location>
        <begin position="11"/>
        <end position="30"/>
    </location>
</feature>
<dbReference type="AlphaFoldDB" id="A0A9Q8CLY5"/>
<dbReference type="Gene3D" id="1.10.357.10">
    <property type="entry name" value="Tetracycline Repressor, domain 2"/>
    <property type="match status" value="1"/>
</dbReference>
<reference evidence="4 5" key="1">
    <citation type="submission" date="2019-01" db="EMBL/GenBank/DDBJ databases">
        <title>Draft genome sequences of the type strains of six Macrococcus species.</title>
        <authorList>
            <person name="Mazhar S."/>
            <person name="Altermann E."/>
            <person name="Hill C."/>
            <person name="Mcauliffe O."/>
        </authorList>
    </citation>
    <scope>NUCLEOTIDE SEQUENCE [LARGE SCALE GENOMIC DNA]</scope>
    <source>
        <strain evidence="4 5">ATCC 51828</strain>
    </source>
</reference>
<dbReference type="InterPro" id="IPR009057">
    <property type="entry name" value="Homeodomain-like_sf"/>
</dbReference>
<evidence type="ECO:0000313" key="5">
    <source>
        <dbReference type="Proteomes" id="UP000295280"/>
    </source>
</evidence>
<keyword evidence="1 2" id="KW-0238">DNA-binding</keyword>
<comment type="caution">
    <text evidence="4">The sequence shown here is derived from an EMBL/GenBank/DDBJ whole genome shotgun (WGS) entry which is preliminary data.</text>
</comment>
<proteinExistence type="predicted"/>
<name>A0A9Q8CLY5_9STAP</name>
<dbReference type="PANTHER" id="PTHR43479:SF11">
    <property type="entry name" value="ACREF_ENVCD OPERON REPRESSOR-RELATED"/>
    <property type="match status" value="1"/>
</dbReference>
<dbReference type="Pfam" id="PF14278">
    <property type="entry name" value="TetR_C_8"/>
    <property type="match status" value="1"/>
</dbReference>
<dbReference type="InterPro" id="IPR039532">
    <property type="entry name" value="TetR_C_Firmicutes"/>
</dbReference>
<dbReference type="SUPFAM" id="SSF46689">
    <property type="entry name" value="Homeodomain-like"/>
    <property type="match status" value="1"/>
</dbReference>
<accession>A0A9Q8CLY5</accession>
<evidence type="ECO:0000313" key="4">
    <source>
        <dbReference type="EMBL" id="TDM02291.1"/>
    </source>
</evidence>
<dbReference type="PROSITE" id="PS50977">
    <property type="entry name" value="HTH_TETR_2"/>
    <property type="match status" value="1"/>
</dbReference>
<dbReference type="GO" id="GO:0003677">
    <property type="term" value="F:DNA binding"/>
    <property type="evidence" value="ECO:0007669"/>
    <property type="project" value="UniProtKB-UniRule"/>
</dbReference>
<sequence length="170" mass="19893">MLKEASIEDITIIALVQKSGITRSTFYTHYHDKYMLFEDLVYYLCKTAFTPLVLEKVTDDHQEWLEQLKKNYSQTLYVLNDHHHVFAQIPAKSRLVAIRNGIALSKPDFINQLEQINYNPVINKEYAANFFLSGLFLTYEQWIYSGYDIPVEELSEQLTHLTAAQFNLPH</sequence>
<dbReference type="PANTHER" id="PTHR43479">
    <property type="entry name" value="ACREF/ENVCD OPERON REPRESSOR-RELATED"/>
    <property type="match status" value="1"/>
</dbReference>
<dbReference type="InterPro" id="IPR050624">
    <property type="entry name" value="HTH-type_Tx_Regulator"/>
</dbReference>
<dbReference type="Proteomes" id="UP000295280">
    <property type="component" value="Unassembled WGS sequence"/>
</dbReference>
<dbReference type="InterPro" id="IPR001647">
    <property type="entry name" value="HTH_TetR"/>
</dbReference>
<dbReference type="EMBL" id="SCWD01000002">
    <property type="protein sequence ID" value="TDM02291.1"/>
    <property type="molecule type" value="Genomic_DNA"/>
</dbReference>
<keyword evidence="5" id="KW-1185">Reference proteome</keyword>
<evidence type="ECO:0000259" key="3">
    <source>
        <dbReference type="PROSITE" id="PS50977"/>
    </source>
</evidence>
<evidence type="ECO:0000256" key="2">
    <source>
        <dbReference type="PROSITE-ProRule" id="PRU00335"/>
    </source>
</evidence>
<gene>
    <name evidence="4" type="ORF">ERX40_06980</name>
</gene>
<organism evidence="4 5">
    <name type="scientific">Macrococcus carouselicus</name>
    <dbReference type="NCBI Taxonomy" id="69969"/>
    <lineage>
        <taxon>Bacteria</taxon>
        <taxon>Bacillati</taxon>
        <taxon>Bacillota</taxon>
        <taxon>Bacilli</taxon>
        <taxon>Bacillales</taxon>
        <taxon>Staphylococcaceae</taxon>
        <taxon>Macrococcus</taxon>
    </lineage>
</organism>
<protein>
    <submittedName>
        <fullName evidence="4">TetR/AcrR family transcriptional regulator</fullName>
    </submittedName>
</protein>
<feature type="domain" description="HTH tetR-type" evidence="3">
    <location>
        <begin position="1"/>
        <end position="48"/>
    </location>
</feature>
<evidence type="ECO:0000256" key="1">
    <source>
        <dbReference type="ARBA" id="ARBA00023125"/>
    </source>
</evidence>